<dbReference type="EMBL" id="VXBQ01001815">
    <property type="protein sequence ID" value="NXO62547.1"/>
    <property type="molecule type" value="Genomic_DNA"/>
</dbReference>
<dbReference type="Proteomes" id="UP000579685">
    <property type="component" value="Unassembled WGS sequence"/>
</dbReference>
<proteinExistence type="predicted"/>
<keyword evidence="1" id="KW-0808">Transferase</keyword>
<dbReference type="PANTHER" id="PTHR41694">
    <property type="entry name" value="ENDOGENOUS RETROVIRUS GROUP K MEMBER POL PROTEIN"/>
    <property type="match status" value="1"/>
</dbReference>
<dbReference type="InterPro" id="IPR036397">
    <property type="entry name" value="RNaseH_sf"/>
</dbReference>
<evidence type="ECO:0000256" key="5">
    <source>
        <dbReference type="ARBA" id="ARBA00022801"/>
    </source>
</evidence>
<gene>
    <name evidence="8" type="primary">Ervk18_1</name>
    <name evidence="8" type="ORF">PHANIT_R15057</name>
</gene>
<sequence length="60" mass="6887">RHWLRAFSTMGVPQHIKTDNEPAYTSHKTQEFFQTWGIKHVTGIAHSPTGPAINERAHYT</sequence>
<feature type="non-terminal residue" evidence="8">
    <location>
        <position position="1"/>
    </location>
</feature>
<keyword evidence="4" id="KW-0255">Endonuclease</keyword>
<dbReference type="GO" id="GO:0015074">
    <property type="term" value="P:DNA integration"/>
    <property type="evidence" value="ECO:0007669"/>
    <property type="project" value="InterPro"/>
</dbReference>
<feature type="non-terminal residue" evidence="8">
    <location>
        <position position="60"/>
    </location>
</feature>
<comment type="caution">
    <text evidence="8">The sequence shown here is derived from an EMBL/GenBank/DDBJ whole genome shotgun (WGS) entry which is preliminary data.</text>
</comment>
<name>A0A7L1TQ07_PHANI</name>
<evidence type="ECO:0000259" key="7">
    <source>
        <dbReference type="PROSITE" id="PS50994"/>
    </source>
</evidence>
<reference evidence="8 9" key="1">
    <citation type="submission" date="2019-09" db="EMBL/GenBank/DDBJ databases">
        <title>Bird 10,000 Genomes (B10K) Project - Family phase.</title>
        <authorList>
            <person name="Zhang G."/>
        </authorList>
    </citation>
    <scope>NUCLEOTIDE SEQUENCE [LARGE SCALE GENOMIC DNA]</scope>
    <source>
        <strain evidence="8">B10K-DU-002-32</strain>
        <tissue evidence="8">Muscle</tissue>
    </source>
</reference>
<keyword evidence="3" id="KW-0540">Nuclease</keyword>
<dbReference type="Gene3D" id="3.30.420.10">
    <property type="entry name" value="Ribonuclease H-like superfamily/Ribonuclease H"/>
    <property type="match status" value="1"/>
</dbReference>
<dbReference type="GO" id="GO:0004519">
    <property type="term" value="F:endonuclease activity"/>
    <property type="evidence" value="ECO:0007669"/>
    <property type="project" value="UniProtKB-KW"/>
</dbReference>
<keyword evidence="6" id="KW-0695">RNA-directed DNA polymerase</keyword>
<protein>
    <submittedName>
        <fullName evidence="8">POK18 protein</fullName>
    </submittedName>
</protein>
<dbReference type="SUPFAM" id="SSF53098">
    <property type="entry name" value="Ribonuclease H-like"/>
    <property type="match status" value="1"/>
</dbReference>
<keyword evidence="2" id="KW-0548">Nucleotidyltransferase</keyword>
<dbReference type="InterPro" id="IPR001584">
    <property type="entry name" value="Integrase_cat-core"/>
</dbReference>
<evidence type="ECO:0000256" key="2">
    <source>
        <dbReference type="ARBA" id="ARBA00022695"/>
    </source>
</evidence>
<feature type="domain" description="Integrase catalytic" evidence="7">
    <location>
        <begin position="1"/>
        <end position="60"/>
    </location>
</feature>
<evidence type="ECO:0000256" key="6">
    <source>
        <dbReference type="ARBA" id="ARBA00022918"/>
    </source>
</evidence>
<evidence type="ECO:0000256" key="4">
    <source>
        <dbReference type="ARBA" id="ARBA00022759"/>
    </source>
</evidence>
<dbReference type="GO" id="GO:0035613">
    <property type="term" value="F:RNA stem-loop binding"/>
    <property type="evidence" value="ECO:0007669"/>
    <property type="project" value="TreeGrafter"/>
</dbReference>
<dbReference type="Pfam" id="PF00665">
    <property type="entry name" value="rve"/>
    <property type="match status" value="1"/>
</dbReference>
<dbReference type="InterPro" id="IPR012337">
    <property type="entry name" value="RNaseH-like_sf"/>
</dbReference>
<evidence type="ECO:0000256" key="1">
    <source>
        <dbReference type="ARBA" id="ARBA00022679"/>
    </source>
</evidence>
<dbReference type="GO" id="GO:0016787">
    <property type="term" value="F:hydrolase activity"/>
    <property type="evidence" value="ECO:0007669"/>
    <property type="project" value="UniProtKB-KW"/>
</dbReference>
<dbReference type="PANTHER" id="PTHR41694:SF3">
    <property type="entry name" value="RNA-DIRECTED DNA POLYMERASE-RELATED"/>
    <property type="match status" value="1"/>
</dbReference>
<dbReference type="GO" id="GO:0003964">
    <property type="term" value="F:RNA-directed DNA polymerase activity"/>
    <property type="evidence" value="ECO:0007669"/>
    <property type="project" value="UniProtKB-KW"/>
</dbReference>
<evidence type="ECO:0000313" key="8">
    <source>
        <dbReference type="EMBL" id="NXO62547.1"/>
    </source>
</evidence>
<organism evidence="8 9">
    <name type="scientific">Phainopepla nitens</name>
    <name type="common">Phainopepla</name>
    <dbReference type="NCBI Taxonomy" id="161653"/>
    <lineage>
        <taxon>Eukaryota</taxon>
        <taxon>Metazoa</taxon>
        <taxon>Chordata</taxon>
        <taxon>Craniata</taxon>
        <taxon>Vertebrata</taxon>
        <taxon>Euteleostomi</taxon>
        <taxon>Archelosauria</taxon>
        <taxon>Archosauria</taxon>
        <taxon>Dinosauria</taxon>
        <taxon>Saurischia</taxon>
        <taxon>Theropoda</taxon>
        <taxon>Coelurosauria</taxon>
        <taxon>Aves</taxon>
        <taxon>Neognathae</taxon>
        <taxon>Neoaves</taxon>
        <taxon>Telluraves</taxon>
        <taxon>Australaves</taxon>
        <taxon>Passeriformes</taxon>
        <taxon>Bombycillidae</taxon>
        <taxon>Phainopepla</taxon>
    </lineage>
</organism>
<dbReference type="PROSITE" id="PS50994">
    <property type="entry name" value="INTEGRASE"/>
    <property type="match status" value="1"/>
</dbReference>
<evidence type="ECO:0000256" key="3">
    <source>
        <dbReference type="ARBA" id="ARBA00022722"/>
    </source>
</evidence>
<evidence type="ECO:0000313" key="9">
    <source>
        <dbReference type="Proteomes" id="UP000579685"/>
    </source>
</evidence>
<keyword evidence="5" id="KW-0378">Hydrolase</keyword>
<keyword evidence="9" id="KW-1185">Reference proteome</keyword>
<accession>A0A7L1TQ07</accession>
<dbReference type="AlphaFoldDB" id="A0A7L1TQ07"/>